<keyword evidence="7" id="KW-0805">Transcription regulation</keyword>
<evidence type="ECO:0000313" key="14">
    <source>
        <dbReference type="Ensembl" id="ENSCLAP00000016722.1"/>
    </source>
</evidence>
<feature type="domain" description="C2H2-type" evidence="13">
    <location>
        <begin position="146"/>
        <end position="173"/>
    </location>
</feature>
<dbReference type="GO" id="GO:0000978">
    <property type="term" value="F:RNA polymerase II cis-regulatory region sequence-specific DNA binding"/>
    <property type="evidence" value="ECO:0007669"/>
    <property type="project" value="TreeGrafter"/>
</dbReference>
<evidence type="ECO:0000256" key="2">
    <source>
        <dbReference type="ARBA" id="ARBA00006991"/>
    </source>
</evidence>
<sequence>MEPETALWGPALEGPEETTDDAHRGAESGNEAESAPEESSGEEVILGDPAQSPQSKDTSETPPESPSQDPSASQEAPAPRGPSNPSDHQTPAPEVVPAPADWTKSCEASWQWGTLPAWNSPPEVPASEPSLRELVQGRPSGAEKPYICNECGKSFSQWSKLLRHQRIHTGERPNTCSECGKSFTQSSHLVQH</sequence>
<keyword evidence="9" id="KW-0804">Transcription</keyword>
<accession>A0A8C2VS60</accession>
<dbReference type="InterPro" id="IPR013087">
    <property type="entry name" value="Znf_C2H2_type"/>
</dbReference>
<feature type="region of interest" description="Disordered" evidence="12">
    <location>
        <begin position="1"/>
        <end position="108"/>
    </location>
</feature>
<feature type="region of interest" description="Disordered" evidence="12">
    <location>
        <begin position="171"/>
        <end position="192"/>
    </location>
</feature>
<dbReference type="OMA" id="CGDSFTE"/>
<evidence type="ECO:0000256" key="1">
    <source>
        <dbReference type="ARBA" id="ARBA00004123"/>
    </source>
</evidence>
<feature type="domain" description="C2H2-type" evidence="13">
    <location>
        <begin position="174"/>
        <end position="192"/>
    </location>
</feature>
<dbReference type="Ensembl" id="ENSCLAT00000016886.1">
    <property type="protein sequence ID" value="ENSCLAP00000016722.1"/>
    <property type="gene ID" value="ENSCLAG00000011480.1"/>
</dbReference>
<organism evidence="14 15">
    <name type="scientific">Chinchilla lanigera</name>
    <name type="common">Long-tailed chinchilla</name>
    <name type="synonym">Chinchilla villidera</name>
    <dbReference type="NCBI Taxonomy" id="34839"/>
    <lineage>
        <taxon>Eukaryota</taxon>
        <taxon>Metazoa</taxon>
        <taxon>Chordata</taxon>
        <taxon>Craniata</taxon>
        <taxon>Vertebrata</taxon>
        <taxon>Euteleostomi</taxon>
        <taxon>Mammalia</taxon>
        <taxon>Eutheria</taxon>
        <taxon>Euarchontoglires</taxon>
        <taxon>Glires</taxon>
        <taxon>Rodentia</taxon>
        <taxon>Hystricomorpha</taxon>
        <taxon>Chinchillidae</taxon>
        <taxon>Chinchilla</taxon>
    </lineage>
</organism>
<dbReference type="Gene3D" id="3.30.160.60">
    <property type="entry name" value="Classic Zinc Finger"/>
    <property type="match status" value="2"/>
</dbReference>
<keyword evidence="5 11" id="KW-0863">Zinc-finger</keyword>
<reference evidence="14" key="1">
    <citation type="submission" date="2025-08" db="UniProtKB">
        <authorList>
            <consortium name="Ensembl"/>
        </authorList>
    </citation>
    <scope>IDENTIFICATION</scope>
</reference>
<dbReference type="Pfam" id="PF00096">
    <property type="entry name" value="zf-C2H2"/>
    <property type="match status" value="2"/>
</dbReference>
<protein>
    <submittedName>
        <fullName evidence="14">Zinc finger protein 629</fullName>
    </submittedName>
</protein>
<dbReference type="SMART" id="SM00355">
    <property type="entry name" value="ZnF_C2H2"/>
    <property type="match status" value="2"/>
</dbReference>
<keyword evidence="3" id="KW-0479">Metal-binding</keyword>
<dbReference type="GeneTree" id="ENSGT00940000161909"/>
<keyword evidence="15" id="KW-1185">Reference proteome</keyword>
<dbReference type="GO" id="GO:0005634">
    <property type="term" value="C:nucleus"/>
    <property type="evidence" value="ECO:0007669"/>
    <property type="project" value="UniProtKB-SubCell"/>
</dbReference>
<evidence type="ECO:0000313" key="15">
    <source>
        <dbReference type="Proteomes" id="UP000694398"/>
    </source>
</evidence>
<evidence type="ECO:0000256" key="10">
    <source>
        <dbReference type="ARBA" id="ARBA00023242"/>
    </source>
</evidence>
<proteinExistence type="inferred from homology"/>
<evidence type="ECO:0000256" key="8">
    <source>
        <dbReference type="ARBA" id="ARBA00023125"/>
    </source>
</evidence>
<dbReference type="FunFam" id="3.30.160.60:FF:002208">
    <property type="entry name" value="Zinc finger protein 787"/>
    <property type="match status" value="1"/>
</dbReference>
<name>A0A8C2VS60_CHILA</name>
<dbReference type="PROSITE" id="PS50157">
    <property type="entry name" value="ZINC_FINGER_C2H2_2"/>
    <property type="match status" value="2"/>
</dbReference>
<evidence type="ECO:0000256" key="6">
    <source>
        <dbReference type="ARBA" id="ARBA00022833"/>
    </source>
</evidence>
<evidence type="ECO:0000256" key="4">
    <source>
        <dbReference type="ARBA" id="ARBA00022737"/>
    </source>
</evidence>
<comment type="subcellular location">
    <subcellularLocation>
        <location evidence="1">Nucleus</location>
    </subcellularLocation>
</comment>
<dbReference type="AlphaFoldDB" id="A0A8C2VS60"/>
<gene>
    <name evidence="14" type="primary">ZNF629</name>
</gene>
<keyword evidence="8" id="KW-0238">DNA-binding</keyword>
<dbReference type="GO" id="GO:0000981">
    <property type="term" value="F:DNA-binding transcription factor activity, RNA polymerase II-specific"/>
    <property type="evidence" value="ECO:0007669"/>
    <property type="project" value="TreeGrafter"/>
</dbReference>
<keyword evidence="4" id="KW-0677">Repeat</keyword>
<keyword evidence="6" id="KW-0862">Zinc</keyword>
<dbReference type="Proteomes" id="UP000694398">
    <property type="component" value="Unassembled WGS sequence"/>
</dbReference>
<evidence type="ECO:0000259" key="13">
    <source>
        <dbReference type="PROSITE" id="PS50157"/>
    </source>
</evidence>
<feature type="region of interest" description="Disordered" evidence="12">
    <location>
        <begin position="113"/>
        <end position="132"/>
    </location>
</feature>
<evidence type="ECO:0000256" key="12">
    <source>
        <dbReference type="SAM" id="MobiDB-lite"/>
    </source>
</evidence>
<comment type="similarity">
    <text evidence="2">Belongs to the krueppel C2H2-type zinc-finger protein family.</text>
</comment>
<feature type="compositionally biased region" description="Polar residues" evidence="12">
    <location>
        <begin position="51"/>
        <end position="74"/>
    </location>
</feature>
<evidence type="ECO:0000256" key="3">
    <source>
        <dbReference type="ARBA" id="ARBA00022723"/>
    </source>
</evidence>
<evidence type="ECO:0000256" key="5">
    <source>
        <dbReference type="ARBA" id="ARBA00022771"/>
    </source>
</evidence>
<dbReference type="PANTHER" id="PTHR23235:SF152">
    <property type="entry name" value="SI:DKEY-210J14.3"/>
    <property type="match status" value="1"/>
</dbReference>
<evidence type="ECO:0000256" key="11">
    <source>
        <dbReference type="PROSITE-ProRule" id="PRU00042"/>
    </source>
</evidence>
<feature type="compositionally biased region" description="Polar residues" evidence="12">
    <location>
        <begin position="172"/>
        <end position="192"/>
    </location>
</feature>
<dbReference type="InterPro" id="IPR036236">
    <property type="entry name" value="Znf_C2H2_sf"/>
</dbReference>
<dbReference type="PANTHER" id="PTHR23235">
    <property type="entry name" value="KRUEPPEL-LIKE TRANSCRIPTION FACTOR"/>
    <property type="match status" value="1"/>
</dbReference>
<keyword evidence="10" id="KW-0539">Nucleus</keyword>
<evidence type="ECO:0000256" key="9">
    <source>
        <dbReference type="ARBA" id="ARBA00023163"/>
    </source>
</evidence>
<dbReference type="FunFam" id="3.30.160.60:FF:001090">
    <property type="entry name" value="zinc finger protein 629 isoform X2"/>
    <property type="match status" value="1"/>
</dbReference>
<dbReference type="GO" id="GO:0008270">
    <property type="term" value="F:zinc ion binding"/>
    <property type="evidence" value="ECO:0007669"/>
    <property type="project" value="UniProtKB-KW"/>
</dbReference>
<dbReference type="SUPFAM" id="SSF57667">
    <property type="entry name" value="beta-beta-alpha zinc fingers"/>
    <property type="match status" value="1"/>
</dbReference>
<evidence type="ECO:0000256" key="7">
    <source>
        <dbReference type="ARBA" id="ARBA00023015"/>
    </source>
</evidence>
<dbReference type="PROSITE" id="PS00028">
    <property type="entry name" value="ZINC_FINGER_C2H2_1"/>
    <property type="match status" value="1"/>
</dbReference>
<reference evidence="14" key="2">
    <citation type="submission" date="2025-09" db="UniProtKB">
        <authorList>
            <consortium name="Ensembl"/>
        </authorList>
    </citation>
    <scope>IDENTIFICATION</scope>
</reference>